<evidence type="ECO:0000259" key="13">
    <source>
        <dbReference type="Pfam" id="PF00535"/>
    </source>
</evidence>
<keyword evidence="7" id="KW-0812">Transmembrane</keyword>
<dbReference type="STRING" id="1798551.A3B30_02660"/>
<sequence>MEISVVIPAYNEERDITATVQDVHQYCRERFRSYEIIVVDDGSSDRTASAASAVPDTTVVRYQPNRGKGHAVKTGVLTSRGELVLFMDADNSTNIRELEHFIPELEGHDIVIGSRALADSKITVHQNPIKRKLGRLGNVVIRMFLGLPFRDTQCGYKLFRRSAIDIFQKQRLERWGFDFEVLFLAHKKGYRIYESAVTWTNNFDSKVTAASYLAVLIELVKIRWWYLLGKY</sequence>
<dbReference type="AlphaFoldDB" id="A0A1G2BMB9"/>
<dbReference type="PANTHER" id="PTHR10859:SF91">
    <property type="entry name" value="DOLICHYL-PHOSPHATE BETA-GLUCOSYLTRANSFERASE"/>
    <property type="match status" value="1"/>
</dbReference>
<evidence type="ECO:0000256" key="4">
    <source>
        <dbReference type="ARBA" id="ARBA00012583"/>
    </source>
</evidence>
<keyword evidence="8" id="KW-0256">Endoplasmic reticulum</keyword>
<dbReference type="EC" id="2.4.1.117" evidence="4"/>
<evidence type="ECO:0000313" key="14">
    <source>
        <dbReference type="EMBL" id="OGY90274.1"/>
    </source>
</evidence>
<keyword evidence="9" id="KW-0735">Signal-anchor</keyword>
<name>A0A1G2BMB9_9BACT</name>
<evidence type="ECO:0000256" key="6">
    <source>
        <dbReference type="ARBA" id="ARBA00022679"/>
    </source>
</evidence>
<dbReference type="Gene3D" id="3.90.550.10">
    <property type="entry name" value="Spore Coat Polysaccharide Biosynthesis Protein SpsA, Chain A"/>
    <property type="match status" value="1"/>
</dbReference>
<dbReference type="InterPro" id="IPR029044">
    <property type="entry name" value="Nucleotide-diphossugar_trans"/>
</dbReference>
<dbReference type="GO" id="GO:0004581">
    <property type="term" value="F:dolichyl-phosphate beta-glucosyltransferase activity"/>
    <property type="evidence" value="ECO:0007669"/>
    <property type="project" value="UniProtKB-EC"/>
</dbReference>
<evidence type="ECO:0000256" key="8">
    <source>
        <dbReference type="ARBA" id="ARBA00022824"/>
    </source>
</evidence>
<dbReference type="InterPro" id="IPR035518">
    <property type="entry name" value="DPG_synthase"/>
</dbReference>
<evidence type="ECO:0000256" key="7">
    <source>
        <dbReference type="ARBA" id="ARBA00022692"/>
    </source>
</evidence>
<comment type="subcellular location">
    <subcellularLocation>
        <location evidence="1">Endoplasmic reticulum membrane</location>
        <topology evidence="1">Single-pass membrane protein</topology>
    </subcellularLocation>
</comment>
<evidence type="ECO:0000256" key="10">
    <source>
        <dbReference type="ARBA" id="ARBA00022989"/>
    </source>
</evidence>
<evidence type="ECO:0000256" key="12">
    <source>
        <dbReference type="ARBA" id="ARBA00045097"/>
    </source>
</evidence>
<dbReference type="EMBL" id="MHKM01000050">
    <property type="protein sequence ID" value="OGY90274.1"/>
    <property type="molecule type" value="Genomic_DNA"/>
</dbReference>
<protein>
    <recommendedName>
        <fullName evidence="4">dolichyl-phosphate beta-glucosyltransferase</fullName>
        <ecNumber evidence="4">2.4.1.117</ecNumber>
    </recommendedName>
</protein>
<evidence type="ECO:0000256" key="2">
    <source>
        <dbReference type="ARBA" id="ARBA00004922"/>
    </source>
</evidence>
<evidence type="ECO:0000313" key="15">
    <source>
        <dbReference type="Proteomes" id="UP000178248"/>
    </source>
</evidence>
<evidence type="ECO:0000256" key="1">
    <source>
        <dbReference type="ARBA" id="ARBA00004389"/>
    </source>
</evidence>
<proteinExistence type="inferred from homology"/>
<keyword evidence="6" id="KW-0808">Transferase</keyword>
<dbReference type="CDD" id="cd04188">
    <property type="entry name" value="DPG_synthase"/>
    <property type="match status" value="1"/>
</dbReference>
<dbReference type="InterPro" id="IPR001173">
    <property type="entry name" value="Glyco_trans_2-like"/>
</dbReference>
<keyword evidence="11" id="KW-0472">Membrane</keyword>
<dbReference type="GO" id="GO:0006487">
    <property type="term" value="P:protein N-linked glycosylation"/>
    <property type="evidence" value="ECO:0007669"/>
    <property type="project" value="TreeGrafter"/>
</dbReference>
<comment type="pathway">
    <text evidence="2">Protein modification; protein glycosylation.</text>
</comment>
<comment type="catalytic activity">
    <reaction evidence="12">
        <text>a di-trans,poly-cis-dolichyl phosphate + UDP-alpha-D-glucose = a di-trans,poly-cis-dolichyl beta-D-glucosyl phosphate + UDP</text>
        <dbReference type="Rhea" id="RHEA:15401"/>
        <dbReference type="Rhea" id="RHEA-COMP:19498"/>
        <dbReference type="Rhea" id="RHEA-COMP:19502"/>
        <dbReference type="ChEBI" id="CHEBI:57525"/>
        <dbReference type="ChEBI" id="CHEBI:57683"/>
        <dbReference type="ChEBI" id="CHEBI:58223"/>
        <dbReference type="ChEBI" id="CHEBI:58885"/>
        <dbReference type="EC" id="2.4.1.117"/>
    </reaction>
    <physiologicalReaction direction="left-to-right" evidence="12">
        <dbReference type="Rhea" id="RHEA:15402"/>
    </physiologicalReaction>
</comment>
<evidence type="ECO:0000256" key="3">
    <source>
        <dbReference type="ARBA" id="ARBA00006739"/>
    </source>
</evidence>
<dbReference type="SUPFAM" id="SSF53448">
    <property type="entry name" value="Nucleotide-diphospho-sugar transferases"/>
    <property type="match status" value="1"/>
</dbReference>
<evidence type="ECO:0000256" key="5">
    <source>
        <dbReference type="ARBA" id="ARBA00022676"/>
    </source>
</evidence>
<organism evidence="14 15">
    <name type="scientific">Candidatus Komeilibacteria bacterium RIFCSPLOWO2_01_FULL_52_15</name>
    <dbReference type="NCBI Taxonomy" id="1798551"/>
    <lineage>
        <taxon>Bacteria</taxon>
        <taxon>Candidatus Komeiliibacteriota</taxon>
    </lineage>
</organism>
<evidence type="ECO:0000256" key="9">
    <source>
        <dbReference type="ARBA" id="ARBA00022968"/>
    </source>
</evidence>
<dbReference type="PANTHER" id="PTHR10859">
    <property type="entry name" value="GLYCOSYL TRANSFERASE"/>
    <property type="match status" value="1"/>
</dbReference>
<dbReference type="Proteomes" id="UP000178248">
    <property type="component" value="Unassembled WGS sequence"/>
</dbReference>
<comment type="similarity">
    <text evidence="3">Belongs to the glycosyltransferase 2 family.</text>
</comment>
<gene>
    <name evidence="14" type="ORF">A3B30_02660</name>
</gene>
<accession>A0A1G2BMB9</accession>
<keyword evidence="10" id="KW-1133">Transmembrane helix</keyword>
<keyword evidence="5" id="KW-0328">Glycosyltransferase</keyword>
<dbReference type="Pfam" id="PF00535">
    <property type="entry name" value="Glycos_transf_2"/>
    <property type="match status" value="1"/>
</dbReference>
<evidence type="ECO:0000256" key="11">
    <source>
        <dbReference type="ARBA" id="ARBA00023136"/>
    </source>
</evidence>
<feature type="domain" description="Glycosyltransferase 2-like" evidence="13">
    <location>
        <begin position="4"/>
        <end position="164"/>
    </location>
</feature>
<comment type="caution">
    <text evidence="14">The sequence shown here is derived from an EMBL/GenBank/DDBJ whole genome shotgun (WGS) entry which is preliminary data.</text>
</comment>
<reference evidence="14 15" key="1">
    <citation type="journal article" date="2016" name="Nat. Commun.">
        <title>Thousands of microbial genomes shed light on interconnected biogeochemical processes in an aquifer system.</title>
        <authorList>
            <person name="Anantharaman K."/>
            <person name="Brown C.T."/>
            <person name="Hug L.A."/>
            <person name="Sharon I."/>
            <person name="Castelle C.J."/>
            <person name="Probst A.J."/>
            <person name="Thomas B.C."/>
            <person name="Singh A."/>
            <person name="Wilkins M.J."/>
            <person name="Karaoz U."/>
            <person name="Brodie E.L."/>
            <person name="Williams K.H."/>
            <person name="Hubbard S.S."/>
            <person name="Banfield J.F."/>
        </authorList>
    </citation>
    <scope>NUCLEOTIDE SEQUENCE [LARGE SCALE GENOMIC DNA]</scope>
</reference>